<reference evidence="2 3" key="1">
    <citation type="journal article" date="2012" name="J. Bacteriol.">
        <title>Complete Genome Sequence of Borrelia crocidurae.</title>
        <authorList>
            <person name="Elbir H."/>
            <person name="Gimenez G."/>
            <person name="Robert C."/>
            <person name="Bergstrom S."/>
            <person name="Cutler S."/>
            <person name="Raoult D."/>
            <person name="Drancourt M."/>
        </authorList>
    </citation>
    <scope>NUCLEOTIDE SEQUENCE [LARGE SCALE GENOMIC DNA]</scope>
    <source>
        <strain evidence="2 3">Achema</strain>
    </source>
</reference>
<keyword evidence="1" id="KW-0812">Transmembrane</keyword>
<feature type="transmembrane region" description="Helical" evidence="1">
    <location>
        <begin position="40"/>
        <end position="57"/>
    </location>
</feature>
<dbReference type="Proteomes" id="UP000005212">
    <property type="component" value="Chromosome"/>
</dbReference>
<evidence type="ECO:0000256" key="1">
    <source>
        <dbReference type="SAM" id="Phobius"/>
    </source>
</evidence>
<dbReference type="HOGENOM" id="CLU_2614986_0_0_12"/>
<organism evidence="2 3">
    <name type="scientific">Borrelia crocidurae (strain Achema)</name>
    <dbReference type="NCBI Taxonomy" id="1155096"/>
    <lineage>
        <taxon>Bacteria</taxon>
        <taxon>Pseudomonadati</taxon>
        <taxon>Spirochaetota</taxon>
        <taxon>Spirochaetia</taxon>
        <taxon>Spirochaetales</taxon>
        <taxon>Borreliaceae</taxon>
        <taxon>Borrelia</taxon>
    </lineage>
</organism>
<evidence type="ECO:0000313" key="2">
    <source>
        <dbReference type="EMBL" id="AFI31099.1"/>
    </source>
</evidence>
<protein>
    <submittedName>
        <fullName evidence="2">Uncharacterized protein</fullName>
    </submittedName>
</protein>
<proteinExistence type="predicted"/>
<dbReference type="KEGG" id="bcw:Q7M_320"/>
<name>I0FC93_BORCA</name>
<dbReference type="PATRIC" id="fig|1155096.3.peg.330"/>
<dbReference type="AlphaFoldDB" id="I0FC93"/>
<keyword evidence="1" id="KW-0472">Membrane</keyword>
<keyword evidence="1" id="KW-1133">Transmembrane helix</keyword>
<evidence type="ECO:0000313" key="3">
    <source>
        <dbReference type="Proteomes" id="UP000005212"/>
    </source>
</evidence>
<reference evidence="3" key="2">
    <citation type="submission" date="2012-03" db="EMBL/GenBank/DDBJ databases">
        <title>Complete genome sequence of Borrelia crocidurae.</title>
        <authorList>
            <person name="Elbir H."/>
            <person name="Gimenez G."/>
            <person name="Robert C."/>
            <person name="Raoult D."/>
            <person name="Drancourt M."/>
        </authorList>
    </citation>
    <scope>NUCLEOTIDE SEQUENCE [LARGE SCALE GENOMIC DNA]</scope>
    <source>
        <strain evidence="3">Achema</strain>
    </source>
</reference>
<gene>
    <name evidence="2" type="ordered locus">Q7M_320</name>
</gene>
<sequence>MQSFQSIDDNHIIVNGIDYAIESKFNVTLGKYLKSLSQNMHIFIVTYLTNIANFLYFSKEKCIKRESVLKGGVFVVCI</sequence>
<dbReference type="EMBL" id="CP003426">
    <property type="protein sequence ID" value="AFI31099.1"/>
    <property type="molecule type" value="Genomic_DNA"/>
</dbReference>
<accession>I0FC93</accession>